<dbReference type="AlphaFoldDB" id="A0A9W9SEF9"/>
<evidence type="ECO:0008006" key="4">
    <source>
        <dbReference type="Google" id="ProtNLM"/>
    </source>
</evidence>
<reference evidence="2" key="1">
    <citation type="submission" date="2022-12" db="EMBL/GenBank/DDBJ databases">
        <authorList>
            <person name="Petersen C."/>
        </authorList>
    </citation>
    <scope>NUCLEOTIDE SEQUENCE</scope>
    <source>
        <strain evidence="2">IBT 29677</strain>
    </source>
</reference>
<comment type="caution">
    <text evidence="2">The sequence shown here is derived from an EMBL/GenBank/DDBJ whole genome shotgun (WGS) entry which is preliminary data.</text>
</comment>
<dbReference type="CDD" id="cd00299">
    <property type="entry name" value="GST_C_family"/>
    <property type="match status" value="1"/>
</dbReference>
<feature type="region of interest" description="Disordered" evidence="1">
    <location>
        <begin position="198"/>
        <end position="222"/>
    </location>
</feature>
<evidence type="ECO:0000313" key="3">
    <source>
        <dbReference type="Proteomes" id="UP001147747"/>
    </source>
</evidence>
<dbReference type="Gene3D" id="1.20.1050.10">
    <property type="match status" value="1"/>
</dbReference>
<proteinExistence type="predicted"/>
<name>A0A9W9SEF9_9EURO</name>
<accession>A0A9W9SEF9</accession>
<evidence type="ECO:0000256" key="1">
    <source>
        <dbReference type="SAM" id="MobiDB-lite"/>
    </source>
</evidence>
<keyword evidence="3" id="KW-1185">Reference proteome</keyword>
<evidence type="ECO:0000313" key="2">
    <source>
        <dbReference type="EMBL" id="KAJ5377103.1"/>
    </source>
</evidence>
<protein>
    <recommendedName>
        <fullName evidence="4">GST N-terminal domain-containing protein</fullName>
    </recommendedName>
</protein>
<dbReference type="RefSeq" id="XP_056482133.1">
    <property type="nucleotide sequence ID" value="XM_056638626.1"/>
</dbReference>
<dbReference type="Gene3D" id="3.40.30.10">
    <property type="entry name" value="Glutaredoxin"/>
    <property type="match status" value="1"/>
</dbReference>
<reference evidence="2" key="2">
    <citation type="journal article" date="2023" name="IMA Fungus">
        <title>Comparative genomic study of the Penicillium genus elucidates a diverse pangenome and 15 lateral gene transfer events.</title>
        <authorList>
            <person name="Petersen C."/>
            <person name="Sorensen T."/>
            <person name="Nielsen M.R."/>
            <person name="Sondergaard T.E."/>
            <person name="Sorensen J.L."/>
            <person name="Fitzpatrick D.A."/>
            <person name="Frisvad J.C."/>
            <person name="Nielsen K.L."/>
        </authorList>
    </citation>
    <scope>NUCLEOTIDE SEQUENCE</scope>
    <source>
        <strain evidence="2">IBT 29677</strain>
    </source>
</reference>
<gene>
    <name evidence="2" type="ORF">N7509_013989</name>
</gene>
<organism evidence="2 3">
    <name type="scientific">Penicillium cosmopolitanum</name>
    <dbReference type="NCBI Taxonomy" id="1131564"/>
    <lineage>
        <taxon>Eukaryota</taxon>
        <taxon>Fungi</taxon>
        <taxon>Dikarya</taxon>
        <taxon>Ascomycota</taxon>
        <taxon>Pezizomycotina</taxon>
        <taxon>Eurotiomycetes</taxon>
        <taxon>Eurotiomycetidae</taxon>
        <taxon>Eurotiales</taxon>
        <taxon>Aspergillaceae</taxon>
        <taxon>Penicillium</taxon>
    </lineage>
</organism>
<dbReference type="OrthoDB" id="3587182at2759"/>
<dbReference type="Proteomes" id="UP001147747">
    <property type="component" value="Unassembled WGS sequence"/>
</dbReference>
<dbReference type="EMBL" id="JAPZBU010000012">
    <property type="protein sequence ID" value="KAJ5377103.1"/>
    <property type="molecule type" value="Genomic_DNA"/>
</dbReference>
<sequence>MESISGLEKRPSGFSLPVLRTRYSSGECYIAESSSILEYLEDIFPASRGFANLRGEDYVQTAKIRDIVQLVNELLTWCNVHVRHSTEFSLLWSGMTKEQQSLMASGYARLQITKLLDRLQLWTEGNITNSLTGAKRPNLADVTVAAAKTSMEEIYGIQIFEGFPKLDAWWNQYSSSEWFVSRSEIDLIETGRLQILTQGDGNQSTEKKPSSRMGSYRYGAPR</sequence>
<dbReference type="GeneID" id="81377606"/>